<feature type="signal peptide" evidence="1">
    <location>
        <begin position="1"/>
        <end position="17"/>
    </location>
</feature>
<reference evidence="2 3" key="1">
    <citation type="submission" date="2016-11" db="EMBL/GenBank/DDBJ databases">
        <authorList>
            <person name="Jaros S."/>
            <person name="Januszkiewicz K."/>
            <person name="Wedrychowicz H."/>
        </authorList>
    </citation>
    <scope>NUCLEOTIDE SEQUENCE [LARGE SCALE GENOMIC DNA]</scope>
    <source>
        <strain evidence="2 3">DSM 26991</strain>
    </source>
</reference>
<feature type="chain" id="PRO_5013200349" description="DUF4468 domain-containing protein" evidence="1">
    <location>
        <begin position="18"/>
        <end position="197"/>
    </location>
</feature>
<dbReference type="EMBL" id="FQTV01000014">
    <property type="protein sequence ID" value="SHF79840.1"/>
    <property type="molecule type" value="Genomic_DNA"/>
</dbReference>
<dbReference type="AlphaFoldDB" id="A0A1M5EL35"/>
<evidence type="ECO:0008006" key="4">
    <source>
        <dbReference type="Google" id="ProtNLM"/>
    </source>
</evidence>
<sequence>MRKLLLLVLFLPVMVFAQTKQDLFYLIDKFPVNKSGDVNFCIIDSIKNSSKGVIYIKAIQATDYSFKNAPSTTIPLYDDVNNIIIYKGKFIRIDRIQKTFSTVLNTYIYRFTIKIECMDNAYKLSIYDISESEGDFTIMLSDLLKKEYYEKMKLSAGSLKAKYNSILFIYNYLTSKIKSVREYMLKENVQIKSKQPE</sequence>
<keyword evidence="1" id="KW-0732">Signal</keyword>
<evidence type="ECO:0000313" key="2">
    <source>
        <dbReference type="EMBL" id="SHF79840.1"/>
    </source>
</evidence>
<organism evidence="2 3">
    <name type="scientific">Bacteroides luti</name>
    <dbReference type="NCBI Taxonomy" id="1297750"/>
    <lineage>
        <taxon>Bacteria</taxon>
        <taxon>Pseudomonadati</taxon>
        <taxon>Bacteroidota</taxon>
        <taxon>Bacteroidia</taxon>
        <taxon>Bacteroidales</taxon>
        <taxon>Bacteroidaceae</taxon>
        <taxon>Bacteroides</taxon>
    </lineage>
</organism>
<evidence type="ECO:0000256" key="1">
    <source>
        <dbReference type="SAM" id="SignalP"/>
    </source>
</evidence>
<keyword evidence="3" id="KW-1185">Reference proteome</keyword>
<dbReference type="Gene3D" id="3.30.530.80">
    <property type="match status" value="1"/>
</dbReference>
<gene>
    <name evidence="2" type="ORF">SAMN05444405_1147</name>
</gene>
<protein>
    <recommendedName>
        <fullName evidence="4">DUF4468 domain-containing protein</fullName>
    </recommendedName>
</protein>
<name>A0A1M5EL35_9BACE</name>
<accession>A0A1M5EL35</accession>
<evidence type="ECO:0000313" key="3">
    <source>
        <dbReference type="Proteomes" id="UP000184509"/>
    </source>
</evidence>
<dbReference type="RefSeq" id="WP_073402946.1">
    <property type="nucleotide sequence ID" value="NZ_FQTV01000014.1"/>
</dbReference>
<dbReference type="Proteomes" id="UP000184509">
    <property type="component" value="Unassembled WGS sequence"/>
</dbReference>
<proteinExistence type="predicted"/>